<dbReference type="KEGG" id="vg:3974416"/>
<reference evidence="2" key="1">
    <citation type="journal article" date="2005" name="J. Invertebr. Pathol.">
        <title>Molecular characterization of Agrotis segetum nucleopolyhedrovirus from Poland.</title>
        <authorList>
            <person name="Jakubowska A."/>
            <person name="van Oers M.M."/>
            <person name="Ziemnicka J."/>
            <person name="Lipa J.J."/>
            <person name="Vlak J.M."/>
        </authorList>
    </citation>
    <scope>NUCLEOTIDE SEQUENCE [LARGE SCALE GENOMIC DNA]</scope>
</reference>
<name>Q287D2_NPVAS</name>
<protein>
    <submittedName>
        <fullName evidence="1">LEF-6</fullName>
    </submittedName>
</protein>
<dbReference type="OrthoDB" id="19502at10239"/>
<dbReference type="RefSeq" id="YP_529810.1">
    <property type="nucleotide sequence ID" value="NC_007921.1"/>
</dbReference>
<evidence type="ECO:0000313" key="1">
    <source>
        <dbReference type="EMBL" id="AAZ38306.1"/>
    </source>
</evidence>
<organismHost>
    <name type="scientific">Lepidoptera</name>
    <name type="common">moths &amp; butterflies</name>
    <dbReference type="NCBI Taxonomy" id="7088"/>
</organismHost>
<dbReference type="EMBL" id="DQ123841">
    <property type="protein sequence ID" value="AAZ38306.1"/>
    <property type="molecule type" value="Genomic_DNA"/>
</dbReference>
<organism evidence="1 2">
    <name type="scientific">Agrotis segetum nuclear polyhedrosis virus</name>
    <name type="common">AsNPV</name>
    <dbReference type="NCBI Taxonomy" id="1962501"/>
    <lineage>
        <taxon>Viruses</taxon>
        <taxon>Viruses incertae sedis</taxon>
        <taxon>Naldaviricetes</taxon>
        <taxon>Lefavirales</taxon>
        <taxon>Baculoviridae</taxon>
        <taxon>Alphabaculovirus</taxon>
        <taxon>Alphabaculovirus agsegetum</taxon>
    </lineage>
</organism>
<accession>Q287D2</accession>
<dbReference type="Proteomes" id="UP000204644">
    <property type="component" value="Segment"/>
</dbReference>
<dbReference type="GeneID" id="3974416"/>
<keyword evidence="2" id="KW-1185">Reference proteome</keyword>
<reference evidence="1 2" key="2">
    <citation type="journal article" date="2006" name="J. Gen. Virol.">
        <title>Genome sequence of an enhancin gene-rich nucleopolyhedrovirus (NPV) from Agrotis segetum: collinearity with Spodoptera exigua multiple NPV.</title>
        <authorList>
            <person name="Jakubowska A.K."/>
            <person name="Peters S.A."/>
            <person name="Ziemnicka J."/>
            <person name="Vlak J.M."/>
            <person name="van Oers M.M."/>
        </authorList>
    </citation>
    <scope>NUCLEOTIDE SEQUENCE [LARGE SCALE GENOMIC DNA]</scope>
</reference>
<evidence type="ECO:0000313" key="2">
    <source>
        <dbReference type="Proteomes" id="UP000204644"/>
    </source>
</evidence>
<proteinExistence type="predicted"/>
<sequence>MYVFYINGGRVEKRFGREFVNYVCGGKIKQDIKADECTRKRVVVRSRYAAKKLLEANNRVYWPDGTLFQCKLMKPDRRSPLHRVMKHFGRNADRKKDNRDDDFTRRERPERTYVKFRSPSPVLTDDWYNSEAFIDVDLGDGDDDKKSLFGINEHSLDSLHRELHTMSL</sequence>